<dbReference type="EMBL" id="MU629603">
    <property type="protein sequence ID" value="KAJ1255958.1"/>
    <property type="molecule type" value="Genomic_DNA"/>
</dbReference>
<proteinExistence type="predicted"/>
<organism evidence="1 2">
    <name type="scientific">Paspalum vaginatum</name>
    <name type="common">seashore paspalum</name>
    <dbReference type="NCBI Taxonomy" id="158149"/>
    <lineage>
        <taxon>Eukaryota</taxon>
        <taxon>Viridiplantae</taxon>
        <taxon>Streptophyta</taxon>
        <taxon>Embryophyta</taxon>
        <taxon>Tracheophyta</taxon>
        <taxon>Spermatophyta</taxon>
        <taxon>Magnoliopsida</taxon>
        <taxon>Liliopsida</taxon>
        <taxon>Poales</taxon>
        <taxon>Poaceae</taxon>
        <taxon>PACMAD clade</taxon>
        <taxon>Panicoideae</taxon>
        <taxon>Andropogonodae</taxon>
        <taxon>Paspaleae</taxon>
        <taxon>Paspalinae</taxon>
        <taxon>Paspalum</taxon>
    </lineage>
</organism>
<sequence length="103" mass="11649">MGELHLFFSQPNLSSLRVSFFSASRSTGGCLLWLQLYIYIHTQAGQLVVAYFDCRYMFTPNMQGGCYYSDIQRDEASAGAATVKEAFKQSTHRIQTRPVSTHI</sequence>
<evidence type="ECO:0000313" key="1">
    <source>
        <dbReference type="EMBL" id="KAJ1255958.1"/>
    </source>
</evidence>
<comment type="caution">
    <text evidence="1">The sequence shown here is derived from an EMBL/GenBank/DDBJ whole genome shotgun (WGS) entry which is preliminary data.</text>
</comment>
<dbReference type="Proteomes" id="UP001164776">
    <property type="component" value="Unassembled WGS sequence"/>
</dbReference>
<gene>
    <name evidence="1" type="ORF">BS78_K127900</name>
</gene>
<protein>
    <submittedName>
        <fullName evidence="1">Uncharacterized protein</fullName>
    </submittedName>
</protein>
<accession>A0A9W7X9P6</accession>
<reference evidence="1 2" key="1">
    <citation type="submission" date="2022-10" db="EMBL/GenBank/DDBJ databases">
        <title>WGS assembly of Paspalum vaginatum 540-79.</title>
        <authorList>
            <person name="Sun G."/>
            <person name="Wase N."/>
            <person name="Shu S."/>
            <person name="Jenkins J."/>
            <person name="Zhou B."/>
            <person name="Torres-Rodriguez J."/>
            <person name="Chen C."/>
            <person name="Sandor L."/>
            <person name="Plott C."/>
            <person name="Yoshinga Y."/>
            <person name="Daum C."/>
            <person name="Qi P."/>
            <person name="Barry K."/>
            <person name="Lipzen A."/>
            <person name="Berry L."/>
            <person name="Pedersen C."/>
            <person name="Gottilla T."/>
            <person name="Foltz A."/>
            <person name="Yu H."/>
            <person name="O'Malley R."/>
            <person name="Zhang C."/>
            <person name="Devos K."/>
            <person name="Sigmon B."/>
            <person name="Yu B."/>
            <person name="Obata T."/>
            <person name="Schmutz J."/>
            <person name="Schnable J."/>
        </authorList>
    </citation>
    <scope>NUCLEOTIDE SEQUENCE [LARGE SCALE GENOMIC DNA]</scope>
    <source>
        <strain evidence="2">cv. 540-79</strain>
    </source>
</reference>
<name>A0A9W7X9P6_9POAL</name>
<dbReference type="AlphaFoldDB" id="A0A9W7X9P6"/>
<keyword evidence="2" id="KW-1185">Reference proteome</keyword>
<evidence type="ECO:0000313" key="2">
    <source>
        <dbReference type="Proteomes" id="UP001164776"/>
    </source>
</evidence>